<gene>
    <name evidence="1" type="ORF">NCTC11647_01170</name>
</gene>
<dbReference type="OrthoDB" id="5904741at2"/>
<proteinExistence type="predicted"/>
<dbReference type="AlphaFoldDB" id="A0A2T3QM34"/>
<sequence length="170" mass="19894">MKKSFIYACLCMTPAIAYSQNEQCYSDKYHQYVEASMAWYHNLVDLSVRQNPNLQEVGDWFIQSRQHHFDLNQSAFNWYLSHDKQKLNLNLPTESWLTLSQQDIKLLAQQENELGKVAQLSFADRQAPPHAQNYQLRSQFAELLTHPEKIAPSLNAYNETIRVIEETKCL</sequence>
<protein>
    <submittedName>
        <fullName evidence="1">Uncharacterized protein</fullName>
    </submittedName>
</protein>
<reference evidence="1 2" key="1">
    <citation type="submission" date="2018-06" db="EMBL/GenBank/DDBJ databases">
        <authorList>
            <consortium name="Pathogen Informatics"/>
            <person name="Doyle S."/>
        </authorList>
    </citation>
    <scope>NUCLEOTIDE SEQUENCE [LARGE SCALE GENOMIC DNA]</scope>
    <source>
        <strain evidence="1 2">NCTC11647</strain>
    </source>
</reference>
<evidence type="ECO:0000313" key="1">
    <source>
        <dbReference type="EMBL" id="SPY28083.1"/>
    </source>
</evidence>
<dbReference type="Proteomes" id="UP000251647">
    <property type="component" value="Unassembled WGS sequence"/>
</dbReference>
<dbReference type="EMBL" id="UATL01000001">
    <property type="protein sequence ID" value="SPY28083.1"/>
    <property type="molecule type" value="Genomic_DNA"/>
</dbReference>
<organism evidence="1 2">
    <name type="scientific">Photobacterium damselae</name>
    <dbReference type="NCBI Taxonomy" id="38293"/>
    <lineage>
        <taxon>Bacteria</taxon>
        <taxon>Pseudomonadati</taxon>
        <taxon>Pseudomonadota</taxon>
        <taxon>Gammaproteobacteria</taxon>
        <taxon>Vibrionales</taxon>
        <taxon>Vibrionaceae</taxon>
        <taxon>Photobacterium</taxon>
    </lineage>
</organism>
<name>A0A2T3QM34_PHODM</name>
<accession>A0A2T3QM34</accession>
<evidence type="ECO:0000313" key="2">
    <source>
        <dbReference type="Proteomes" id="UP000251647"/>
    </source>
</evidence>
<dbReference type="RefSeq" id="WP_036763968.1">
    <property type="nucleotide sequence ID" value="NZ_PYOG01000005.1"/>
</dbReference>